<dbReference type="PANTHER" id="PTHR30469">
    <property type="entry name" value="MULTIDRUG RESISTANCE PROTEIN MDTA"/>
    <property type="match status" value="1"/>
</dbReference>
<dbReference type="Gene3D" id="2.40.420.20">
    <property type="match status" value="1"/>
</dbReference>
<dbReference type="Gene3D" id="2.40.30.170">
    <property type="match status" value="1"/>
</dbReference>
<dbReference type="InterPro" id="IPR058624">
    <property type="entry name" value="MdtA-like_HH"/>
</dbReference>
<comment type="caution">
    <text evidence="5">The sequence shown here is derived from an EMBL/GenBank/DDBJ whole genome shotgun (WGS) entry which is preliminary data.</text>
</comment>
<dbReference type="InterPro" id="IPR058792">
    <property type="entry name" value="Beta-barrel_RND_2"/>
</dbReference>
<evidence type="ECO:0000259" key="4">
    <source>
        <dbReference type="Pfam" id="PF25967"/>
    </source>
</evidence>
<dbReference type="Pfam" id="PF25954">
    <property type="entry name" value="Beta-barrel_RND_2"/>
    <property type="match status" value="1"/>
</dbReference>
<evidence type="ECO:0000256" key="1">
    <source>
        <dbReference type="SAM" id="Coils"/>
    </source>
</evidence>
<dbReference type="GO" id="GO:1990281">
    <property type="term" value="C:efflux pump complex"/>
    <property type="evidence" value="ECO:0007669"/>
    <property type="project" value="TreeGrafter"/>
</dbReference>
<evidence type="ECO:0000259" key="3">
    <source>
        <dbReference type="Pfam" id="PF25954"/>
    </source>
</evidence>
<dbReference type="InterPro" id="IPR006143">
    <property type="entry name" value="RND_pump_MFP"/>
</dbReference>
<dbReference type="NCBIfam" id="TIGR01730">
    <property type="entry name" value="RND_mfp"/>
    <property type="match status" value="1"/>
</dbReference>
<keyword evidence="1" id="KW-0175">Coiled coil</keyword>
<dbReference type="EMBL" id="MLJW01000057">
    <property type="protein sequence ID" value="OIR04477.1"/>
    <property type="molecule type" value="Genomic_DNA"/>
</dbReference>
<dbReference type="Gene3D" id="1.10.287.470">
    <property type="entry name" value="Helix hairpin bin"/>
    <property type="match status" value="1"/>
</dbReference>
<dbReference type="PANTHER" id="PTHR30469:SF15">
    <property type="entry name" value="HLYD FAMILY OF SECRETION PROTEINS"/>
    <property type="match status" value="1"/>
</dbReference>
<dbReference type="InterPro" id="IPR058627">
    <property type="entry name" value="MdtA-like_C"/>
</dbReference>
<feature type="domain" description="Multidrug resistance protein MdtA-like alpha-helical hairpin" evidence="2">
    <location>
        <begin position="114"/>
        <end position="183"/>
    </location>
</feature>
<evidence type="ECO:0000259" key="2">
    <source>
        <dbReference type="Pfam" id="PF25876"/>
    </source>
</evidence>
<organism evidence="5">
    <name type="scientific">mine drainage metagenome</name>
    <dbReference type="NCBI Taxonomy" id="410659"/>
    <lineage>
        <taxon>unclassified sequences</taxon>
        <taxon>metagenomes</taxon>
        <taxon>ecological metagenomes</taxon>
    </lineage>
</organism>
<protein>
    <submittedName>
        <fullName evidence="5">Nickel and cobalt resistance protein CnrB</fullName>
    </submittedName>
</protein>
<proteinExistence type="predicted"/>
<dbReference type="Pfam" id="PF25876">
    <property type="entry name" value="HH_MFP_RND"/>
    <property type="match status" value="1"/>
</dbReference>
<reference evidence="5" key="1">
    <citation type="submission" date="2016-10" db="EMBL/GenBank/DDBJ databases">
        <title>Sequence of Gallionella enrichment culture.</title>
        <authorList>
            <person name="Poehlein A."/>
            <person name="Muehling M."/>
            <person name="Daniel R."/>
        </authorList>
    </citation>
    <scope>NUCLEOTIDE SEQUENCE</scope>
</reference>
<sequence>MPSLMKLFSVNVIRNSLLVVLFAGVLFGPIFGHAEKQNEAPSTTSALTVTLIQPQQTALPLKIFANGNIAAWQEAIIGSEANGLRVTNVLVNVGDVVKKGQLLADFSAESIEAELNQAKANLSEAEAQGKDAINNAERARTLQNTGAMSNQQIDQYVTAADVAKARIDVAKAAVDLQKIHLKNTKIYAPDSGVISSRSATIGAVVGAGTELFKLIRQSRLEWRAEVISADLPKIKTGMQVNVTVADGSSFKGRVRKVSPTVDLQTRNILVYVDLPANSSAKAGMFAKGEFVLGQSKALTLPQQALVMRDGFTYVFVVKNEDVQKDDDKKMVRQVKVQTGRRIGNLVEIVSGLDAKQQLVATGGAFLSDRDLVKVVSSNVVLPPAKK</sequence>
<gene>
    <name evidence="5" type="primary">cnrB_1</name>
    <name evidence="5" type="ORF">GALL_134110</name>
</gene>
<evidence type="ECO:0000313" key="5">
    <source>
        <dbReference type="EMBL" id="OIR04477.1"/>
    </source>
</evidence>
<feature type="coiled-coil region" evidence="1">
    <location>
        <begin position="108"/>
        <end position="142"/>
    </location>
</feature>
<feature type="domain" description="CusB-like beta-barrel" evidence="3">
    <location>
        <begin position="224"/>
        <end position="289"/>
    </location>
</feature>
<name>A0A1J5SK33_9ZZZZ</name>
<dbReference type="GO" id="GO:0015562">
    <property type="term" value="F:efflux transmembrane transporter activity"/>
    <property type="evidence" value="ECO:0007669"/>
    <property type="project" value="TreeGrafter"/>
</dbReference>
<dbReference type="SUPFAM" id="SSF111369">
    <property type="entry name" value="HlyD-like secretion proteins"/>
    <property type="match status" value="1"/>
</dbReference>
<dbReference type="Gene3D" id="2.40.50.100">
    <property type="match status" value="1"/>
</dbReference>
<dbReference type="AlphaFoldDB" id="A0A1J5SK33"/>
<accession>A0A1J5SK33</accession>
<dbReference type="Pfam" id="PF25967">
    <property type="entry name" value="RND-MFP_C"/>
    <property type="match status" value="1"/>
</dbReference>
<feature type="domain" description="Multidrug resistance protein MdtA-like C-terminal permuted SH3" evidence="4">
    <location>
        <begin position="297"/>
        <end position="362"/>
    </location>
</feature>